<dbReference type="InterPro" id="IPR004331">
    <property type="entry name" value="SPX_dom"/>
</dbReference>
<gene>
    <name evidence="9" type="ORF">F503_05703</name>
</gene>
<keyword evidence="3 7" id="KW-0812">Transmembrane</keyword>
<dbReference type="OMA" id="KMHTTRD"/>
<feature type="compositionally biased region" description="Low complexity" evidence="6">
    <location>
        <begin position="217"/>
        <end position="244"/>
    </location>
</feature>
<dbReference type="HOGENOM" id="CLU_048481_0_0_1"/>
<feature type="region of interest" description="Disordered" evidence="6">
    <location>
        <begin position="196"/>
        <end position="265"/>
    </location>
</feature>
<dbReference type="AlphaFoldDB" id="S3CV64"/>
<evidence type="ECO:0000256" key="5">
    <source>
        <dbReference type="ARBA" id="ARBA00023136"/>
    </source>
</evidence>
<dbReference type="InterPro" id="IPR051572">
    <property type="entry name" value="VTC_Complex_Subunit"/>
</dbReference>
<sequence length="532" mass="58512">MKFGQLLESESVPEWSLHNIDYNTLKEFIKVNTTRHQASAITIPGQTDTSLGRFENDFYDELCRQHDRVGLFVATKADEINLRLQHLSDQIHRLLLRGTASARGTTALKRQRRYAKYERMALQLQDEIKDLSRFVNAQIVAFRKILKKYKKWTGSASLTFRFRDNFLCDPKSFTRRDFAYLESHCEDLLSTLRATTPIGSLPHTPREEVPTPDFPELQQTRRSSQGQGSSSSSTIQALSSSAGSTHPPLRPTSERSKRPTPLASAPAQTHYWNEYDDGSEAGDIGGPGGGYAIYLHPDDEEGFPGMATLVSFFTVPIEKAKQWMAHRDPDVNGPSLLSGANGFAGYGTTDGTDADGLFDTMPRQDRATRARVSEGNPFFRHEGTNEDGDRDSTEGDEDAFASDSDFPHGYEAHYAALPSINDQRIAQFRDTMLIRGTIGCFAASLVLLGVAGILISTGKHKLRVEVDAGVIMGVMASLSFACAALGMSMARFDNARLTAQIAVWVAFAVVCTLNGAVLVLVMGNTVVGHTVS</sequence>
<dbReference type="Proteomes" id="UP000016923">
    <property type="component" value="Unassembled WGS sequence"/>
</dbReference>
<keyword evidence="5 7" id="KW-0472">Membrane</keyword>
<evidence type="ECO:0000256" key="2">
    <source>
        <dbReference type="ARBA" id="ARBA00022554"/>
    </source>
</evidence>
<comment type="subcellular location">
    <subcellularLocation>
        <location evidence="1">Vacuole membrane</location>
        <topology evidence="1">Multi-pass membrane protein</topology>
    </subcellularLocation>
</comment>
<dbReference type="GO" id="GO:0007034">
    <property type="term" value="P:vacuolar transport"/>
    <property type="evidence" value="ECO:0007669"/>
    <property type="project" value="TreeGrafter"/>
</dbReference>
<evidence type="ECO:0000313" key="10">
    <source>
        <dbReference type="Proteomes" id="UP000016923"/>
    </source>
</evidence>
<dbReference type="GO" id="GO:0033254">
    <property type="term" value="C:vacuolar transporter chaperone complex"/>
    <property type="evidence" value="ECO:0007669"/>
    <property type="project" value="TreeGrafter"/>
</dbReference>
<evidence type="ECO:0000256" key="7">
    <source>
        <dbReference type="SAM" id="Phobius"/>
    </source>
</evidence>
<dbReference type="Pfam" id="PF03105">
    <property type="entry name" value="SPX"/>
    <property type="match status" value="1"/>
</dbReference>
<dbReference type="PROSITE" id="PS51382">
    <property type="entry name" value="SPX"/>
    <property type="match status" value="1"/>
</dbReference>
<dbReference type="GO" id="GO:0042144">
    <property type="term" value="P:vacuole fusion, non-autophagic"/>
    <property type="evidence" value="ECO:0007669"/>
    <property type="project" value="TreeGrafter"/>
</dbReference>
<dbReference type="eggNOG" id="ENOG502SB0X">
    <property type="taxonomic scope" value="Eukaryota"/>
</dbReference>
<dbReference type="GO" id="GO:0000329">
    <property type="term" value="C:fungal-type vacuole membrane"/>
    <property type="evidence" value="ECO:0007669"/>
    <property type="project" value="TreeGrafter"/>
</dbReference>
<evidence type="ECO:0000256" key="4">
    <source>
        <dbReference type="ARBA" id="ARBA00022989"/>
    </source>
</evidence>
<feature type="transmembrane region" description="Helical" evidence="7">
    <location>
        <begin position="501"/>
        <end position="522"/>
    </location>
</feature>
<evidence type="ECO:0000256" key="1">
    <source>
        <dbReference type="ARBA" id="ARBA00004128"/>
    </source>
</evidence>
<name>S3CV64_OPHP1</name>
<evidence type="ECO:0000256" key="6">
    <source>
        <dbReference type="SAM" id="MobiDB-lite"/>
    </source>
</evidence>
<dbReference type="GO" id="GO:0006799">
    <property type="term" value="P:polyphosphate biosynthetic process"/>
    <property type="evidence" value="ECO:0007669"/>
    <property type="project" value="UniProtKB-ARBA"/>
</dbReference>
<feature type="transmembrane region" description="Helical" evidence="7">
    <location>
        <begin position="433"/>
        <end position="456"/>
    </location>
</feature>
<keyword evidence="10" id="KW-1185">Reference proteome</keyword>
<dbReference type="PANTHER" id="PTHR46140:SF1">
    <property type="entry name" value="VACUOLAR TRANSPORTER CHAPERONE COMPLEX SUBUNIT 4-RELATED"/>
    <property type="match status" value="1"/>
</dbReference>
<organism evidence="9 10">
    <name type="scientific">Ophiostoma piceae (strain UAMH 11346)</name>
    <name type="common">Sap stain fungus</name>
    <dbReference type="NCBI Taxonomy" id="1262450"/>
    <lineage>
        <taxon>Eukaryota</taxon>
        <taxon>Fungi</taxon>
        <taxon>Dikarya</taxon>
        <taxon>Ascomycota</taxon>
        <taxon>Pezizomycotina</taxon>
        <taxon>Sordariomycetes</taxon>
        <taxon>Sordariomycetidae</taxon>
        <taxon>Ophiostomatales</taxon>
        <taxon>Ophiostomataceae</taxon>
        <taxon>Ophiostoma</taxon>
    </lineage>
</organism>
<reference evidence="9 10" key="1">
    <citation type="journal article" date="2013" name="BMC Genomics">
        <title>The genome and transcriptome of the pine saprophyte Ophiostoma piceae, and a comparison with the bark beetle-associated pine pathogen Grosmannia clavigera.</title>
        <authorList>
            <person name="Haridas S."/>
            <person name="Wang Y."/>
            <person name="Lim L."/>
            <person name="Massoumi Alamouti S."/>
            <person name="Jackman S."/>
            <person name="Docking R."/>
            <person name="Robertson G."/>
            <person name="Birol I."/>
            <person name="Bohlmann J."/>
            <person name="Breuil C."/>
        </authorList>
    </citation>
    <scope>NUCLEOTIDE SEQUENCE [LARGE SCALE GENOMIC DNA]</scope>
    <source>
        <strain evidence="9 10">UAMH 11346</strain>
    </source>
</reference>
<dbReference type="PANTHER" id="PTHR46140">
    <property type="entry name" value="VACUOLAR TRANSPORTER CHAPERONE 1-RELATED"/>
    <property type="match status" value="1"/>
</dbReference>
<dbReference type="STRING" id="1262450.S3CV64"/>
<feature type="domain" description="SPX" evidence="8">
    <location>
        <begin position="1"/>
        <end position="163"/>
    </location>
</feature>
<accession>S3CV64</accession>
<dbReference type="EMBL" id="KE148146">
    <property type="protein sequence ID" value="EPE10608.1"/>
    <property type="molecule type" value="Genomic_DNA"/>
</dbReference>
<keyword evidence="2" id="KW-0926">Vacuole</keyword>
<evidence type="ECO:0000259" key="8">
    <source>
        <dbReference type="PROSITE" id="PS51382"/>
    </source>
</evidence>
<feature type="region of interest" description="Disordered" evidence="6">
    <location>
        <begin position="367"/>
        <end position="402"/>
    </location>
</feature>
<dbReference type="VEuPathDB" id="FungiDB:F503_05703"/>
<dbReference type="CDD" id="cd14474">
    <property type="entry name" value="SPX_YDR089W"/>
    <property type="match status" value="1"/>
</dbReference>
<proteinExistence type="predicted"/>
<feature type="transmembrane region" description="Helical" evidence="7">
    <location>
        <begin position="468"/>
        <end position="489"/>
    </location>
</feature>
<dbReference type="OrthoDB" id="5588846at2759"/>
<feature type="compositionally biased region" description="Acidic residues" evidence="6">
    <location>
        <begin position="385"/>
        <end position="400"/>
    </location>
</feature>
<evidence type="ECO:0000256" key="3">
    <source>
        <dbReference type="ARBA" id="ARBA00022692"/>
    </source>
</evidence>
<keyword evidence="4 7" id="KW-1133">Transmembrane helix</keyword>
<dbReference type="GO" id="GO:0016237">
    <property type="term" value="P:microautophagy"/>
    <property type="evidence" value="ECO:0007669"/>
    <property type="project" value="TreeGrafter"/>
</dbReference>
<protein>
    <submittedName>
        <fullName evidence="9">Spx domain-containing protein</fullName>
    </submittedName>
</protein>
<evidence type="ECO:0000313" key="9">
    <source>
        <dbReference type="EMBL" id="EPE10608.1"/>
    </source>
</evidence>